<dbReference type="SUPFAM" id="SSF56317">
    <property type="entry name" value="Carbon-nitrogen hydrolase"/>
    <property type="match status" value="1"/>
</dbReference>
<comment type="similarity">
    <text evidence="1">Belongs to the carbon-nitrogen hydrolase superfamily. NIT1/NIT2 family.</text>
</comment>
<evidence type="ECO:0000259" key="2">
    <source>
        <dbReference type="PROSITE" id="PS50263"/>
    </source>
</evidence>
<gene>
    <name evidence="3" type="ORF">LOT_1896</name>
</gene>
<dbReference type="Pfam" id="PF00795">
    <property type="entry name" value="CN_hydrolase"/>
    <property type="match status" value="1"/>
</dbReference>
<dbReference type="PROSITE" id="PS50263">
    <property type="entry name" value="CN_HYDROLASE"/>
    <property type="match status" value="1"/>
</dbReference>
<evidence type="ECO:0000313" key="3">
    <source>
        <dbReference type="EMBL" id="GAD17358.1"/>
    </source>
</evidence>
<organism evidence="3 4">
    <name type="scientific">Lentilactobacillus otakiensis DSM 19908 = JCM 15040</name>
    <dbReference type="NCBI Taxonomy" id="1423780"/>
    <lineage>
        <taxon>Bacteria</taxon>
        <taxon>Bacillati</taxon>
        <taxon>Bacillota</taxon>
        <taxon>Bacilli</taxon>
        <taxon>Lactobacillales</taxon>
        <taxon>Lactobacillaceae</taxon>
        <taxon>Lentilactobacillus</taxon>
    </lineage>
</organism>
<keyword evidence="4" id="KW-1185">Reference proteome</keyword>
<dbReference type="PANTHER" id="PTHR23088:SF27">
    <property type="entry name" value="DEAMINATED GLUTATHIONE AMIDASE"/>
    <property type="match status" value="1"/>
</dbReference>
<dbReference type="CDD" id="cd07583">
    <property type="entry name" value="nitrilase_5"/>
    <property type="match status" value="1"/>
</dbReference>
<dbReference type="STRING" id="1423780.FD05_GL000172"/>
<feature type="domain" description="CN hydrolase" evidence="2">
    <location>
        <begin position="12"/>
        <end position="248"/>
    </location>
</feature>
<dbReference type="AlphaFoldDB" id="S4NTP8"/>
<dbReference type="Proteomes" id="UP000016361">
    <property type="component" value="Unassembled WGS sequence"/>
</dbReference>
<comment type="caution">
    <text evidence="3">The sequence shown here is derived from an EMBL/GenBank/DDBJ whole genome shotgun (WGS) entry which is preliminary data.</text>
</comment>
<protein>
    <submittedName>
        <fullName evidence="3">Nitrilase/cyanide hydratase</fullName>
    </submittedName>
</protein>
<dbReference type="PANTHER" id="PTHR23088">
    <property type="entry name" value="NITRILASE-RELATED"/>
    <property type="match status" value="1"/>
</dbReference>
<dbReference type="InterPro" id="IPR003010">
    <property type="entry name" value="C-N_Hydrolase"/>
</dbReference>
<sequence>MENHSGDDEMKIKIALAQLDIVFGDPDKNFAQIEPNVQNAAEQQADIIVFPEMWNTGYDLTRLDKVADKDGQRTQQLLSELAKKYQITVHGGSVSTAKHGAFYNTTYIFGPDGTLLTTYDKVHLFGLMHEDDYLAAGVEEDHFQINGINAASVICYDIRFPEWLRTLSLDDSRILFVPAEWPTSRIPQWRRLLAARAIENQSFVVAVNRVGSDPDNPFGGHSGIYNPMGDELLTLDDQPRLKTFTIDTKETDDARGFMPVFDDRRPELYR</sequence>
<dbReference type="eggNOG" id="COG0388">
    <property type="taxonomic scope" value="Bacteria"/>
</dbReference>
<reference evidence="4" key="1">
    <citation type="journal article" date="2013" name="Genome Announc.">
        <title>Draft Genome Sequence of D-Branched-Chain Amino Acid Producer Lactobacillus otakiensis JCM 15040T, Isolated from a Traditional Japanese Pickle.</title>
        <authorList>
            <person name="Doi K."/>
            <person name="Mori K."/>
            <person name="Mutaguchi Y."/>
            <person name="Tashiro K."/>
            <person name="Fujino Y."/>
            <person name="Ohmori T."/>
            <person name="Kuhara S."/>
            <person name="Ohshima T."/>
        </authorList>
    </citation>
    <scope>NUCLEOTIDE SEQUENCE [LARGE SCALE GENOMIC DNA]</scope>
    <source>
        <strain evidence="4">JCM 15040</strain>
    </source>
</reference>
<evidence type="ECO:0000256" key="1">
    <source>
        <dbReference type="ARBA" id="ARBA00010613"/>
    </source>
</evidence>
<evidence type="ECO:0000313" key="4">
    <source>
        <dbReference type="Proteomes" id="UP000016361"/>
    </source>
</evidence>
<dbReference type="Gene3D" id="3.60.110.10">
    <property type="entry name" value="Carbon-nitrogen hydrolase"/>
    <property type="match status" value="1"/>
</dbReference>
<dbReference type="InterPro" id="IPR036526">
    <property type="entry name" value="C-N_Hydrolase_sf"/>
</dbReference>
<accession>S4NTP8</accession>
<name>S4NTP8_9LACO</name>
<dbReference type="EMBL" id="BASH01000006">
    <property type="protein sequence ID" value="GAD17358.1"/>
    <property type="molecule type" value="Genomic_DNA"/>
</dbReference>
<proteinExistence type="inferred from homology"/>